<dbReference type="EMBL" id="BNCO01000005">
    <property type="protein sequence ID" value="GIL48445.1"/>
    <property type="molecule type" value="Genomic_DNA"/>
</dbReference>
<protein>
    <submittedName>
        <fullName evidence="2">Uncharacterized protein</fullName>
    </submittedName>
</protein>
<evidence type="ECO:0000313" key="2">
    <source>
        <dbReference type="EMBL" id="GIL48445.1"/>
    </source>
</evidence>
<comment type="caution">
    <text evidence="2">The sequence shown here is derived from an EMBL/GenBank/DDBJ whole genome shotgun (WGS) entry which is preliminary data.</text>
</comment>
<organism evidence="2 3">
    <name type="scientific">Volvox africanus</name>
    <dbReference type="NCBI Taxonomy" id="51714"/>
    <lineage>
        <taxon>Eukaryota</taxon>
        <taxon>Viridiplantae</taxon>
        <taxon>Chlorophyta</taxon>
        <taxon>core chlorophytes</taxon>
        <taxon>Chlorophyceae</taxon>
        <taxon>CS clade</taxon>
        <taxon>Chlamydomonadales</taxon>
        <taxon>Volvocaceae</taxon>
        <taxon>Volvox</taxon>
    </lineage>
</organism>
<feature type="region of interest" description="Disordered" evidence="1">
    <location>
        <begin position="71"/>
        <end position="90"/>
    </location>
</feature>
<reference evidence="2" key="1">
    <citation type="journal article" date="2021" name="Proc. Natl. Acad. Sci. U.S.A.">
        <title>Three genomes in the algal genus Volvox reveal the fate of a haploid sex-determining region after a transition to homothallism.</title>
        <authorList>
            <person name="Yamamoto K."/>
            <person name="Hamaji T."/>
            <person name="Kawai-Toyooka H."/>
            <person name="Matsuzaki R."/>
            <person name="Takahashi F."/>
            <person name="Nishimura Y."/>
            <person name="Kawachi M."/>
            <person name="Noguchi H."/>
            <person name="Minakuchi Y."/>
            <person name="Umen J.G."/>
            <person name="Toyoda A."/>
            <person name="Nozaki H."/>
        </authorList>
    </citation>
    <scope>NUCLEOTIDE SEQUENCE</scope>
    <source>
        <strain evidence="2">NIES-3780</strain>
    </source>
</reference>
<evidence type="ECO:0000256" key="1">
    <source>
        <dbReference type="SAM" id="MobiDB-lite"/>
    </source>
</evidence>
<keyword evidence="3" id="KW-1185">Reference proteome</keyword>
<sequence length="117" mass="11748">MRHLRAIAVVPDPVPAVIRVYDVAVGSRTIVMVLLPGVLSGCSSAAAPAAATRISQGVAYCSCGGSAVAPSPTTATAAAGPRPSTASSPPAAYATGFQDFFYPRVTNKAASQVNTSR</sequence>
<evidence type="ECO:0000313" key="3">
    <source>
        <dbReference type="Proteomes" id="UP000747399"/>
    </source>
</evidence>
<gene>
    <name evidence="2" type="ORF">Vafri_4962</name>
</gene>
<dbReference type="Proteomes" id="UP000747399">
    <property type="component" value="Unassembled WGS sequence"/>
</dbReference>
<proteinExistence type="predicted"/>
<accession>A0A8J4AXI1</accession>
<name>A0A8J4AXI1_9CHLO</name>
<dbReference type="AlphaFoldDB" id="A0A8J4AXI1"/>